<keyword evidence="3" id="KW-1185">Reference proteome</keyword>
<proteinExistence type="predicted"/>
<reference evidence="2 3" key="1">
    <citation type="submission" date="2023-07" db="EMBL/GenBank/DDBJ databases">
        <title>Sorghum-associated microbial communities from plants grown in Nebraska, USA.</title>
        <authorList>
            <person name="Schachtman D."/>
        </authorList>
    </citation>
    <scope>NUCLEOTIDE SEQUENCE [LARGE SCALE GENOMIC DNA]</scope>
    <source>
        <strain evidence="2 3">BE190</strain>
    </source>
</reference>
<protein>
    <submittedName>
        <fullName evidence="2">Uncharacterized protein</fullName>
    </submittedName>
</protein>
<organism evidence="2 3">
    <name type="scientific">Cellvibrio fibrivorans</name>
    <dbReference type="NCBI Taxonomy" id="126350"/>
    <lineage>
        <taxon>Bacteria</taxon>
        <taxon>Pseudomonadati</taxon>
        <taxon>Pseudomonadota</taxon>
        <taxon>Gammaproteobacteria</taxon>
        <taxon>Cellvibrionales</taxon>
        <taxon>Cellvibrionaceae</taxon>
        <taxon>Cellvibrio</taxon>
    </lineage>
</organism>
<sequence length="39" mass="4335">MFRQSFFNRYPRMVLSLITIMTLGIIGLGILALSAGYLG</sequence>
<name>A0ABU1V4H1_9GAMM</name>
<keyword evidence="1" id="KW-0472">Membrane</keyword>
<evidence type="ECO:0000313" key="2">
    <source>
        <dbReference type="EMBL" id="MDR7092188.1"/>
    </source>
</evidence>
<keyword evidence="1" id="KW-1133">Transmembrane helix</keyword>
<gene>
    <name evidence="2" type="ORF">J2X05_004229</name>
</gene>
<dbReference type="EMBL" id="JAVDVX010000012">
    <property type="protein sequence ID" value="MDR7092188.1"/>
    <property type="molecule type" value="Genomic_DNA"/>
</dbReference>
<accession>A0ABU1V4H1</accession>
<evidence type="ECO:0000256" key="1">
    <source>
        <dbReference type="SAM" id="Phobius"/>
    </source>
</evidence>
<feature type="transmembrane region" description="Helical" evidence="1">
    <location>
        <begin position="12"/>
        <end position="38"/>
    </location>
</feature>
<dbReference type="Proteomes" id="UP001253595">
    <property type="component" value="Unassembled WGS sequence"/>
</dbReference>
<keyword evidence="1" id="KW-0812">Transmembrane</keyword>
<evidence type="ECO:0000313" key="3">
    <source>
        <dbReference type="Proteomes" id="UP001253595"/>
    </source>
</evidence>
<comment type="caution">
    <text evidence="2">The sequence shown here is derived from an EMBL/GenBank/DDBJ whole genome shotgun (WGS) entry which is preliminary data.</text>
</comment>